<evidence type="ECO:0000256" key="1">
    <source>
        <dbReference type="SAM" id="MobiDB-lite"/>
    </source>
</evidence>
<sequence>MGKKPRVLLQLSASFSASSTSWLSDSSPASKPHHLTGAGHPWETRIIISQPGCNTVLLYLIGANMQALQSLTYGMKGGSKAVSAMISAHSEMEPIKEINVMTEFWKHSTQLDMMAIILRPC</sequence>
<evidence type="ECO:0000313" key="3">
    <source>
        <dbReference type="Proteomes" id="UP000604825"/>
    </source>
</evidence>
<feature type="compositionally biased region" description="Low complexity" evidence="1">
    <location>
        <begin position="17"/>
        <end position="30"/>
    </location>
</feature>
<reference evidence="2" key="1">
    <citation type="submission" date="2020-10" db="EMBL/GenBank/DDBJ databases">
        <authorList>
            <person name="Han B."/>
            <person name="Lu T."/>
            <person name="Zhao Q."/>
            <person name="Huang X."/>
            <person name="Zhao Y."/>
        </authorList>
    </citation>
    <scope>NUCLEOTIDE SEQUENCE</scope>
</reference>
<name>A0A811P8C3_9POAL</name>
<dbReference type="EMBL" id="CAJGYO010000006">
    <property type="protein sequence ID" value="CAD6236105.1"/>
    <property type="molecule type" value="Genomic_DNA"/>
</dbReference>
<gene>
    <name evidence="2" type="ORF">NCGR_LOCUS24127</name>
</gene>
<evidence type="ECO:0000313" key="2">
    <source>
        <dbReference type="EMBL" id="CAD6236105.1"/>
    </source>
</evidence>
<feature type="region of interest" description="Disordered" evidence="1">
    <location>
        <begin position="17"/>
        <end position="36"/>
    </location>
</feature>
<organism evidence="2 3">
    <name type="scientific">Miscanthus lutarioriparius</name>
    <dbReference type="NCBI Taxonomy" id="422564"/>
    <lineage>
        <taxon>Eukaryota</taxon>
        <taxon>Viridiplantae</taxon>
        <taxon>Streptophyta</taxon>
        <taxon>Embryophyta</taxon>
        <taxon>Tracheophyta</taxon>
        <taxon>Spermatophyta</taxon>
        <taxon>Magnoliopsida</taxon>
        <taxon>Liliopsida</taxon>
        <taxon>Poales</taxon>
        <taxon>Poaceae</taxon>
        <taxon>PACMAD clade</taxon>
        <taxon>Panicoideae</taxon>
        <taxon>Andropogonodae</taxon>
        <taxon>Andropogoneae</taxon>
        <taxon>Saccharinae</taxon>
        <taxon>Miscanthus</taxon>
    </lineage>
</organism>
<dbReference type="Proteomes" id="UP000604825">
    <property type="component" value="Unassembled WGS sequence"/>
</dbReference>
<comment type="caution">
    <text evidence="2">The sequence shown here is derived from an EMBL/GenBank/DDBJ whole genome shotgun (WGS) entry which is preliminary data.</text>
</comment>
<dbReference type="AlphaFoldDB" id="A0A811P8C3"/>
<accession>A0A811P8C3</accession>
<proteinExistence type="predicted"/>
<protein>
    <submittedName>
        <fullName evidence="2">Uncharacterized protein</fullName>
    </submittedName>
</protein>
<keyword evidence="3" id="KW-1185">Reference proteome</keyword>